<evidence type="ECO:0008006" key="4">
    <source>
        <dbReference type="Google" id="ProtNLM"/>
    </source>
</evidence>
<evidence type="ECO:0000256" key="1">
    <source>
        <dbReference type="SAM" id="MobiDB-lite"/>
    </source>
</evidence>
<accession>A0AA38ZXV3</accession>
<reference evidence="2 3" key="1">
    <citation type="journal article" date="2023" name="BMC Biotechnol.">
        <title>Vitis rotundifolia cv Carlos genome sequencing.</title>
        <authorList>
            <person name="Huff M."/>
            <person name="Hulse-Kemp A."/>
            <person name="Scheffler B."/>
            <person name="Youngblood R."/>
            <person name="Simpson S."/>
            <person name="Babiker E."/>
            <person name="Staton M."/>
        </authorList>
    </citation>
    <scope>NUCLEOTIDE SEQUENCE [LARGE SCALE GENOMIC DNA]</scope>
    <source>
        <tissue evidence="2">Leaf</tissue>
    </source>
</reference>
<feature type="region of interest" description="Disordered" evidence="1">
    <location>
        <begin position="336"/>
        <end position="357"/>
    </location>
</feature>
<organism evidence="2 3">
    <name type="scientific">Vitis rotundifolia</name>
    <name type="common">Muscadine grape</name>
    <dbReference type="NCBI Taxonomy" id="103349"/>
    <lineage>
        <taxon>Eukaryota</taxon>
        <taxon>Viridiplantae</taxon>
        <taxon>Streptophyta</taxon>
        <taxon>Embryophyta</taxon>
        <taxon>Tracheophyta</taxon>
        <taxon>Spermatophyta</taxon>
        <taxon>Magnoliopsida</taxon>
        <taxon>eudicotyledons</taxon>
        <taxon>Gunneridae</taxon>
        <taxon>Pentapetalae</taxon>
        <taxon>rosids</taxon>
        <taxon>Vitales</taxon>
        <taxon>Vitaceae</taxon>
        <taxon>Viteae</taxon>
        <taxon>Vitis</taxon>
    </lineage>
</organism>
<dbReference type="AlphaFoldDB" id="A0AA38ZXV3"/>
<dbReference type="PANTHER" id="PTHR33127">
    <property type="entry name" value="TRANSMEMBRANE PROTEIN"/>
    <property type="match status" value="1"/>
</dbReference>
<gene>
    <name evidence="2" type="ORF">PVL29_009220</name>
</gene>
<name>A0AA38ZXV3_VITRO</name>
<evidence type="ECO:0000313" key="3">
    <source>
        <dbReference type="Proteomes" id="UP001168098"/>
    </source>
</evidence>
<evidence type="ECO:0000313" key="2">
    <source>
        <dbReference type="EMBL" id="KAJ9697320.1"/>
    </source>
</evidence>
<comment type="caution">
    <text evidence="2">The sequence shown here is derived from an EMBL/GenBank/DDBJ whole genome shotgun (WGS) entry which is preliminary data.</text>
</comment>
<protein>
    <recommendedName>
        <fullName evidence="4">DUF295 domain-containing protein</fullName>
    </recommendedName>
</protein>
<sequence length="357" mass="41254">MASHSIVTHDTNRERKRKIKTSQRSWSDLPEDILRLVNWLLTPIHDIASIDKSPWVLNYCFSPHRTICSLSDPYRKLPYIIEEERGWDDERGWIPAGSLLFRATAYASRYGWVLFSEKIRQVVHSTLYHVRHYYVYNPLTKDIISLPRLELPQHDYHDEHFATFSSNPTSPGCLFVVPTLCNRGIYFFISTYSVGDKAWKTHKFICRYPCYFSFSTHDMASMEGSFNLYLTKLEVDRAPGCNIFRYDWLDGAWKKMESLEGGALFLGKPSFGVSGGEQTKMVANRVYYFSSHTSRPSFLVYGSAGMEEKSDKSDKSDKSVCSQTSQNKIYYESWPEKSKSLGESGSRMWMEPPSSMP</sequence>
<keyword evidence="3" id="KW-1185">Reference proteome</keyword>
<dbReference type="PANTHER" id="PTHR33127:SF5">
    <property type="entry name" value="TRANSMEMBRANE PROTEIN"/>
    <property type="match status" value="1"/>
</dbReference>
<dbReference type="Proteomes" id="UP001168098">
    <property type="component" value="Unassembled WGS sequence"/>
</dbReference>
<dbReference type="EMBL" id="JARBHA010000007">
    <property type="protein sequence ID" value="KAJ9697320.1"/>
    <property type="molecule type" value="Genomic_DNA"/>
</dbReference>
<proteinExistence type="predicted"/>
<feature type="region of interest" description="Disordered" evidence="1">
    <location>
        <begin position="1"/>
        <end position="21"/>
    </location>
</feature>